<keyword evidence="3" id="KW-1185">Reference proteome</keyword>
<feature type="transmembrane region" description="Helical" evidence="1">
    <location>
        <begin position="30"/>
        <end position="50"/>
    </location>
</feature>
<name>A0AAE3FP69_9EURY</name>
<reference evidence="2 3" key="1">
    <citation type="journal article" date="2022" name="Syst. Appl. Microbiol.">
        <title>Natronocalculus amylovorans gen. nov., sp. nov., and Natranaeroarchaeum aerophilus sp. nov., dominant culturable amylolytic natronoarchaea from hypersaline soda lakes in southwestern Siberia.</title>
        <authorList>
            <person name="Sorokin D.Y."/>
            <person name="Elcheninov A.G."/>
            <person name="Khizhniak T.V."/>
            <person name="Koenen M."/>
            <person name="Bale N.J."/>
            <person name="Damste J.S.S."/>
            <person name="Kublanov I.V."/>
        </authorList>
    </citation>
    <scope>NUCLEOTIDE SEQUENCE [LARGE SCALE GENOMIC DNA]</scope>
    <source>
        <strain evidence="2 3">AArc-St1-1</strain>
    </source>
</reference>
<protein>
    <submittedName>
        <fullName evidence="2">Uncharacterized protein</fullName>
    </submittedName>
</protein>
<dbReference type="AlphaFoldDB" id="A0AAE3FP69"/>
<feature type="transmembrane region" description="Helical" evidence="1">
    <location>
        <begin position="6"/>
        <end position="23"/>
    </location>
</feature>
<keyword evidence="1" id="KW-0812">Transmembrane</keyword>
<feature type="transmembrane region" description="Helical" evidence="1">
    <location>
        <begin position="78"/>
        <end position="100"/>
    </location>
</feature>
<accession>A0AAE3FP69</accession>
<evidence type="ECO:0000256" key="1">
    <source>
        <dbReference type="SAM" id="Phobius"/>
    </source>
</evidence>
<proteinExistence type="predicted"/>
<organism evidence="2 3">
    <name type="scientific">Natranaeroarchaeum aerophilus</name>
    <dbReference type="NCBI Taxonomy" id="2917711"/>
    <lineage>
        <taxon>Archaea</taxon>
        <taxon>Methanobacteriati</taxon>
        <taxon>Methanobacteriota</taxon>
        <taxon>Stenosarchaea group</taxon>
        <taxon>Halobacteria</taxon>
        <taxon>Halobacteriales</taxon>
        <taxon>Natronoarchaeaceae</taxon>
        <taxon>Natranaeroarchaeum</taxon>
    </lineage>
</organism>
<keyword evidence="1" id="KW-0472">Membrane</keyword>
<dbReference type="RefSeq" id="WP_250594326.1">
    <property type="nucleotide sequence ID" value="NZ_JAKRVY010000001.1"/>
</dbReference>
<gene>
    <name evidence="2" type="ORF">AArcSt11_02590</name>
</gene>
<dbReference type="EMBL" id="JAKRVY010000001">
    <property type="protein sequence ID" value="MCL9812540.1"/>
    <property type="molecule type" value="Genomic_DNA"/>
</dbReference>
<evidence type="ECO:0000313" key="3">
    <source>
        <dbReference type="Proteomes" id="UP001202674"/>
    </source>
</evidence>
<dbReference type="Proteomes" id="UP001202674">
    <property type="component" value="Unassembled WGS sequence"/>
</dbReference>
<evidence type="ECO:0000313" key="2">
    <source>
        <dbReference type="EMBL" id="MCL9812540.1"/>
    </source>
</evidence>
<comment type="caution">
    <text evidence="2">The sequence shown here is derived from an EMBL/GenBank/DDBJ whole genome shotgun (WGS) entry which is preliminary data.</text>
</comment>
<keyword evidence="1" id="KW-1133">Transmembrane helix</keyword>
<sequence length="124" mass="13212">MHRENLLALGIMSVITVGVVAGYRSFEFTVFALAGIVVTIAIVSTAMMRLLAVSEGIVLLEATVLSLTAPLLFERSLLFELVGVAVALAFTAGLFFHLALDGADSFDTVPTERADTPDIPERSE</sequence>